<evidence type="ECO:0000256" key="3">
    <source>
        <dbReference type="ARBA" id="ARBA00022679"/>
    </source>
</evidence>
<dbReference type="AlphaFoldDB" id="A0A401NCH3"/>
<dbReference type="GO" id="GO:0016757">
    <property type="term" value="F:glycosyltransferase activity"/>
    <property type="evidence" value="ECO:0007669"/>
    <property type="project" value="UniProtKB-KW"/>
</dbReference>
<dbReference type="RefSeq" id="WP_060938253.1">
    <property type="nucleotide sequence ID" value="NZ_BHXB01000001.1"/>
</dbReference>
<evidence type="ECO:0000256" key="2">
    <source>
        <dbReference type="ARBA" id="ARBA00022676"/>
    </source>
</evidence>
<dbReference type="PANTHER" id="PTHR43630:SF1">
    <property type="entry name" value="POLY-BETA-1,6-N-ACETYL-D-GLUCOSAMINE SYNTHASE"/>
    <property type="match status" value="1"/>
</dbReference>
<keyword evidence="3 4" id="KW-0808">Transferase</keyword>
<dbReference type="InterPro" id="IPR029044">
    <property type="entry name" value="Nucleotide-diphossugar_trans"/>
</dbReference>
<gene>
    <name evidence="4" type="ORF">BS297_25390</name>
</gene>
<dbReference type="Proteomes" id="UP000325576">
    <property type="component" value="Unassembled WGS sequence"/>
</dbReference>
<accession>A0A401NCH3</accession>
<keyword evidence="2" id="KW-0328">Glycosyltransferase</keyword>
<name>A0A401NCH3_RHOER</name>
<dbReference type="Pfam" id="PF13641">
    <property type="entry name" value="Glyco_tranf_2_3"/>
    <property type="match status" value="1"/>
</dbReference>
<sequence>MTDALRAPDEDRALVDHFRSVDSAPADYAVDRPSSGTNGFLITFAGLSIIVMCIRTFLVHSGLTDMPRDLVIFSEGRGKVVFPLRLFLIMFFFTYALCAYSNIWRRVFLAFSLLGKYALFCVAVDTVAWLLHNAGIISISVFGAQMISGLIALAIFPHTILRQAQLPPQGPLPLDPRIPLSAFLKLSGCLVLAIAGAAIALHVLYDLVDLLKSWAILGGIGAGVFLMQQLLAISTALLGVRALKKSRGHEFSPPTAILVPAHNEAHDIAATIAAVDTAARTYPGRIHLYVVDNASTDNTHEVAEQIIAECSFITGTVLDCPTPGKAIALNMGIDHITEEFVARIDADTVIGPGCLETAMRHFANPRVGCVGGIPMPREEKTWIDKCRLIEVYMRHGFFQVSLDGYQGVMGIPGMFAVYRRSQLIKVGGMVQGMNGEDTDICMRLTAAGYHSVADPKAVYYSETPASYAHLLEQRTRWFRSIYHLAARNRALLLDRQTMIGTFVLPFNLVNAARRAMLAPLLIFACIAGIAFQSTFTTLQWQPIVATLLGMSMIMTVVVCLVWRPSSVKYVPAYLVFRLLRSYFTLGSTLSLIYPPIHPRLQHPRLRRSRGRRRSKEARFSARGSDTLVTNIIHP</sequence>
<dbReference type="SUPFAM" id="SSF53448">
    <property type="entry name" value="Nucleotide-diphospho-sugar transferases"/>
    <property type="match status" value="1"/>
</dbReference>
<evidence type="ECO:0000313" key="4">
    <source>
        <dbReference type="EMBL" id="KAB2582512.1"/>
    </source>
</evidence>
<dbReference type="EMBL" id="MRBO01000677">
    <property type="protein sequence ID" value="KAB2582512.1"/>
    <property type="molecule type" value="Genomic_DNA"/>
</dbReference>
<proteinExistence type="inferred from homology"/>
<organism evidence="4 5">
    <name type="scientific">Rhodococcus erythropolis</name>
    <name type="common">Arthrobacter picolinophilus</name>
    <dbReference type="NCBI Taxonomy" id="1833"/>
    <lineage>
        <taxon>Bacteria</taxon>
        <taxon>Bacillati</taxon>
        <taxon>Actinomycetota</taxon>
        <taxon>Actinomycetes</taxon>
        <taxon>Mycobacteriales</taxon>
        <taxon>Nocardiaceae</taxon>
        <taxon>Rhodococcus</taxon>
        <taxon>Rhodococcus erythropolis group</taxon>
    </lineage>
</organism>
<evidence type="ECO:0000313" key="5">
    <source>
        <dbReference type="Proteomes" id="UP000325576"/>
    </source>
</evidence>
<dbReference type="CDD" id="cd06423">
    <property type="entry name" value="CESA_like"/>
    <property type="match status" value="1"/>
</dbReference>
<dbReference type="PANTHER" id="PTHR43630">
    <property type="entry name" value="POLY-BETA-1,6-N-ACETYL-D-GLUCOSAMINE SYNTHASE"/>
    <property type="match status" value="1"/>
</dbReference>
<dbReference type="Gene3D" id="3.90.550.10">
    <property type="entry name" value="Spore Coat Polysaccharide Biosynthesis Protein SpsA, Chain A"/>
    <property type="match status" value="1"/>
</dbReference>
<reference evidence="4 5" key="1">
    <citation type="journal article" date="2017" name="Poromechanics V (2013)">
        <title>Genomic Characterization of the Arsenic-Tolerant Actinobacterium, &lt;i&gt;Rhodococcus erythropolis&lt;/i&gt; S43.</title>
        <authorList>
            <person name="Retamal-Morales G."/>
            <person name="Mehnert M."/>
            <person name="Schwabe R."/>
            <person name="Tischler D."/>
            <person name="Schloemann M."/>
            <person name="Levican G.J."/>
        </authorList>
    </citation>
    <scope>NUCLEOTIDE SEQUENCE [LARGE SCALE GENOMIC DNA]</scope>
    <source>
        <strain evidence="4 5">S43</strain>
    </source>
</reference>
<comment type="caution">
    <text evidence="4">The sequence shown here is derived from an EMBL/GenBank/DDBJ whole genome shotgun (WGS) entry which is preliminary data.</text>
</comment>
<evidence type="ECO:0000256" key="1">
    <source>
        <dbReference type="ARBA" id="ARBA00006739"/>
    </source>
</evidence>
<protein>
    <submittedName>
        <fullName evidence="4">Glycosyl transferase</fullName>
    </submittedName>
</protein>
<comment type="similarity">
    <text evidence="1">Belongs to the glycosyltransferase 2 family.</text>
</comment>